<reference evidence="2" key="2">
    <citation type="submission" date="2023-07" db="EMBL/GenBank/DDBJ databases">
        <authorList>
            <person name="Jung D.-H."/>
        </authorList>
    </citation>
    <scope>NUCLEOTIDE SEQUENCE [LARGE SCALE GENOMIC DNA]</scope>
    <source>
        <strain evidence="2">JA-25</strain>
    </source>
</reference>
<dbReference type="RefSeq" id="WP_166690765.1">
    <property type="nucleotide sequence ID" value="NZ_WAEL01000001.1"/>
</dbReference>
<proteinExistence type="predicted"/>
<accession>A0ABX0QAK2</accession>
<comment type="caution">
    <text evidence="1">The sequence shown here is derived from an EMBL/GenBank/DDBJ whole genome shotgun (WGS) entry which is preliminary data.</text>
</comment>
<organism evidence="1 2">
    <name type="scientific">Fibrivirga algicola</name>
    <dbReference type="NCBI Taxonomy" id="2950420"/>
    <lineage>
        <taxon>Bacteria</taxon>
        <taxon>Pseudomonadati</taxon>
        <taxon>Bacteroidota</taxon>
        <taxon>Cytophagia</taxon>
        <taxon>Cytophagales</taxon>
        <taxon>Spirosomataceae</taxon>
        <taxon>Fibrivirga</taxon>
    </lineage>
</organism>
<evidence type="ECO:0000313" key="1">
    <source>
        <dbReference type="EMBL" id="NID09001.1"/>
    </source>
</evidence>
<name>A0ABX0QAK2_9BACT</name>
<gene>
    <name evidence="1" type="ORF">F7231_02360</name>
</gene>
<dbReference type="Proteomes" id="UP000606008">
    <property type="component" value="Unassembled WGS sequence"/>
</dbReference>
<protein>
    <submittedName>
        <fullName evidence="1">Uncharacterized protein</fullName>
    </submittedName>
</protein>
<sequence>MNPKTLADKVQQEAKVAKGDATKDVVYVSQNTFADDEETNAAFTRSVDKLLNVNGWSGLSTFTADFELHDQNGQPKVGRVAVGDYIKIVLPGPMPENWVRVIDHSAQKNQVDFTVQPTHAPAKANTAPTDHFFREEARSIFRVERAGTTITASEIGRDEAINNHQPEAGDRAIINTAIAAGGWLFYQKLQWKLLTDYLVHS</sequence>
<dbReference type="EMBL" id="WAEL01000001">
    <property type="protein sequence ID" value="NID09001.1"/>
    <property type="molecule type" value="Genomic_DNA"/>
</dbReference>
<reference evidence="2" key="1">
    <citation type="submission" date="2019-09" db="EMBL/GenBank/DDBJ databases">
        <authorList>
            <person name="Jung D.-H."/>
        </authorList>
    </citation>
    <scope>NUCLEOTIDE SEQUENCE [LARGE SCALE GENOMIC DNA]</scope>
    <source>
        <strain evidence="2">JA-25</strain>
    </source>
</reference>
<evidence type="ECO:0000313" key="2">
    <source>
        <dbReference type="Proteomes" id="UP000606008"/>
    </source>
</evidence>
<keyword evidence="2" id="KW-1185">Reference proteome</keyword>